<protein>
    <submittedName>
        <fullName evidence="5">UBA domain-containing protein</fullName>
    </submittedName>
</protein>
<dbReference type="PROSITE" id="PS50030">
    <property type="entry name" value="UBA"/>
    <property type="match status" value="1"/>
</dbReference>
<dbReference type="Gene3D" id="1.10.8.10">
    <property type="entry name" value="DNA helicase RuvA subunit, C-terminal domain"/>
    <property type="match status" value="1"/>
</dbReference>
<dbReference type="SUPFAM" id="SSF46934">
    <property type="entry name" value="UBA-like"/>
    <property type="match status" value="1"/>
</dbReference>
<dbReference type="InterPro" id="IPR015940">
    <property type="entry name" value="UBA"/>
</dbReference>
<organism evidence="5">
    <name type="scientific">Brugia timori</name>
    <dbReference type="NCBI Taxonomy" id="42155"/>
    <lineage>
        <taxon>Eukaryota</taxon>
        <taxon>Metazoa</taxon>
        <taxon>Ecdysozoa</taxon>
        <taxon>Nematoda</taxon>
        <taxon>Chromadorea</taxon>
        <taxon>Rhabditida</taxon>
        <taxon>Spirurina</taxon>
        <taxon>Spiruromorpha</taxon>
        <taxon>Filarioidea</taxon>
        <taxon>Onchocercidae</taxon>
        <taxon>Brugia</taxon>
    </lineage>
</organism>
<evidence type="ECO:0000256" key="1">
    <source>
        <dbReference type="SAM" id="MobiDB-lite"/>
    </source>
</evidence>
<feature type="domain" description="UBA" evidence="2">
    <location>
        <begin position="72"/>
        <end position="112"/>
    </location>
</feature>
<dbReference type="STRING" id="42155.A0A0R3QE39"/>
<feature type="compositionally biased region" description="Acidic residues" evidence="1">
    <location>
        <begin position="126"/>
        <end position="135"/>
    </location>
</feature>
<dbReference type="AlphaFoldDB" id="A0A0R3QE39"/>
<evidence type="ECO:0000313" key="3">
    <source>
        <dbReference type="EMBL" id="VDO15757.1"/>
    </source>
</evidence>
<feature type="region of interest" description="Disordered" evidence="1">
    <location>
        <begin position="120"/>
        <end position="140"/>
    </location>
</feature>
<dbReference type="Proteomes" id="UP000280834">
    <property type="component" value="Unassembled WGS sequence"/>
</dbReference>
<dbReference type="CDD" id="cd14288">
    <property type="entry name" value="UBA_HUWE1"/>
    <property type="match status" value="1"/>
</dbReference>
<dbReference type="WBParaSite" id="BTMF_0000462501-mRNA-1">
    <property type="protein sequence ID" value="BTMF_0000462501-mRNA-1"/>
    <property type="gene ID" value="BTMF_0000462501"/>
</dbReference>
<evidence type="ECO:0000259" key="2">
    <source>
        <dbReference type="PROSITE" id="PS50030"/>
    </source>
</evidence>
<reference evidence="5" key="1">
    <citation type="submission" date="2017-02" db="UniProtKB">
        <authorList>
            <consortium name="WormBaseParasite"/>
        </authorList>
    </citation>
    <scope>IDENTIFICATION</scope>
</reference>
<name>A0A0R3QE39_9BILA</name>
<proteinExistence type="predicted"/>
<evidence type="ECO:0000313" key="5">
    <source>
        <dbReference type="WBParaSite" id="BTMF_0000462501-mRNA-1"/>
    </source>
</evidence>
<dbReference type="InterPro" id="IPR041918">
    <property type="entry name" value="UBA_HUWE1"/>
</dbReference>
<dbReference type="InterPro" id="IPR009060">
    <property type="entry name" value="UBA-like_sf"/>
</dbReference>
<accession>A0A0R3QE39</accession>
<keyword evidence="4" id="KW-1185">Reference proteome</keyword>
<sequence length="240" mass="26701">MNLLTLQDAFRQSNVVFGVLSALPLSEAVSFNICDMIISIYREIVKGIVPLTEKQKQAVVTTSEDRKKMEAELDGASIGLLVDMGFDRDAAVDALLEYSTVPEAAEYLIATDSLGRLRQSSTDERIDTDETDAEDGSGQNGDLNVEFEDVLLKEPISLNEVPSLDTRLILSSLCKDVIPILLNLMEHGAELVFSTSEVMLVILNEVDDDWRKNMLIGEYLVQDILLMVDELRCDEVRKIT</sequence>
<reference evidence="3 4" key="2">
    <citation type="submission" date="2018-11" db="EMBL/GenBank/DDBJ databases">
        <authorList>
            <consortium name="Pathogen Informatics"/>
        </authorList>
    </citation>
    <scope>NUCLEOTIDE SEQUENCE [LARGE SCALE GENOMIC DNA]</scope>
</reference>
<evidence type="ECO:0000313" key="4">
    <source>
        <dbReference type="Proteomes" id="UP000280834"/>
    </source>
</evidence>
<dbReference type="EMBL" id="UZAG01003706">
    <property type="protein sequence ID" value="VDO15757.1"/>
    <property type="molecule type" value="Genomic_DNA"/>
</dbReference>
<gene>
    <name evidence="3" type="ORF">BTMF_LOCUS3923</name>
</gene>